<dbReference type="InterPro" id="IPR020845">
    <property type="entry name" value="AMP-binding_CS"/>
</dbReference>
<sequence length="377" mass="41559">MRRADSDIVTIIYTSGTSGEPKGVCLNAGNLNYMLGRTTARLGQLMTAGGGGPDRVFHYLPFSFAASWLLLLSCLMRETTLTLSTDLNRLADEIRLSSPNYFLNVPTLLERVRRGVEEALSKRAAPIRLLARKSRAAWQRGKARSASATDRLWLWLAKKLIFSKIKVRFGRDLRALICGSAPLAPETQQFFQMLGIPVLQAYGLTETTGICTMDDPREPAEPGYVGSAIPGIEMKVGEDEEIVTRGPHIFPGYWNRPAETGRVLQDGWFHTGDQGERNARGKWRISGRIKNLIVLNSGHKVAPEPMEEKITGLLPAAQQVVIVGNGRGCLGALIAGRVEPAEVQAALDEVNRELPHYRRIRDFKLIGNAFTPESGLL</sequence>
<comment type="caution">
    <text evidence="2">The sequence shown here is derived from an EMBL/GenBank/DDBJ whole genome shotgun (WGS) entry which is preliminary data.</text>
</comment>
<dbReference type="PROSITE" id="PS00455">
    <property type="entry name" value="AMP_BINDING"/>
    <property type="match status" value="1"/>
</dbReference>
<dbReference type="PANTHER" id="PTHR43272:SF52">
    <property type="entry name" value="AMP-DEPENDENT SYNTHETASE_LIGASE DOMAIN-CONTAINING PROTEIN"/>
    <property type="match status" value="1"/>
</dbReference>
<dbReference type="Gene3D" id="3.40.50.12780">
    <property type="entry name" value="N-terminal domain of ligase-like"/>
    <property type="match status" value="1"/>
</dbReference>
<organism evidence="2 3">
    <name type="scientific">Candidatus Acidiferrum panamense</name>
    <dbReference type="NCBI Taxonomy" id="2741543"/>
    <lineage>
        <taxon>Bacteria</taxon>
        <taxon>Pseudomonadati</taxon>
        <taxon>Acidobacteriota</taxon>
        <taxon>Terriglobia</taxon>
        <taxon>Candidatus Acidiferrales</taxon>
        <taxon>Candidatus Acidiferrum</taxon>
    </lineage>
</organism>
<feature type="non-terminal residue" evidence="2">
    <location>
        <position position="377"/>
    </location>
</feature>
<proteinExistence type="predicted"/>
<feature type="domain" description="AMP-dependent synthetase/ligase" evidence="1">
    <location>
        <begin position="5"/>
        <end position="254"/>
    </location>
</feature>
<evidence type="ECO:0000313" key="3">
    <source>
        <dbReference type="Proteomes" id="UP000567293"/>
    </source>
</evidence>
<name>A0A7V8NSE1_9BACT</name>
<evidence type="ECO:0000313" key="2">
    <source>
        <dbReference type="EMBL" id="MBA0086643.1"/>
    </source>
</evidence>
<dbReference type="InterPro" id="IPR000873">
    <property type="entry name" value="AMP-dep_synth/lig_dom"/>
</dbReference>
<dbReference type="Proteomes" id="UP000567293">
    <property type="component" value="Unassembled WGS sequence"/>
</dbReference>
<dbReference type="EMBL" id="JACDQQ010001610">
    <property type="protein sequence ID" value="MBA0086643.1"/>
    <property type="molecule type" value="Genomic_DNA"/>
</dbReference>
<reference evidence="2" key="1">
    <citation type="submission" date="2020-06" db="EMBL/GenBank/DDBJ databases">
        <title>Legume-microbial interactions unlock mineral nutrients during tropical forest succession.</title>
        <authorList>
            <person name="Epihov D.Z."/>
        </authorList>
    </citation>
    <scope>NUCLEOTIDE SEQUENCE [LARGE SCALE GENOMIC DNA]</scope>
    <source>
        <strain evidence="2">Pan2503</strain>
    </source>
</reference>
<evidence type="ECO:0000259" key="1">
    <source>
        <dbReference type="Pfam" id="PF00501"/>
    </source>
</evidence>
<keyword evidence="3" id="KW-1185">Reference proteome</keyword>
<dbReference type="GO" id="GO:0004467">
    <property type="term" value="F:long-chain fatty acid-CoA ligase activity"/>
    <property type="evidence" value="ECO:0007669"/>
    <property type="project" value="TreeGrafter"/>
</dbReference>
<dbReference type="AlphaFoldDB" id="A0A7V8NSE1"/>
<accession>A0A7V8NSE1</accession>
<dbReference type="PANTHER" id="PTHR43272">
    <property type="entry name" value="LONG-CHAIN-FATTY-ACID--COA LIGASE"/>
    <property type="match status" value="1"/>
</dbReference>
<gene>
    <name evidence="2" type="ORF">HRJ53_16805</name>
</gene>
<dbReference type="SUPFAM" id="SSF56801">
    <property type="entry name" value="Acetyl-CoA synthetase-like"/>
    <property type="match status" value="1"/>
</dbReference>
<dbReference type="InterPro" id="IPR042099">
    <property type="entry name" value="ANL_N_sf"/>
</dbReference>
<dbReference type="Pfam" id="PF00501">
    <property type="entry name" value="AMP-binding"/>
    <property type="match status" value="1"/>
</dbReference>
<protein>
    <submittedName>
        <fullName evidence="2">AMP-binding protein</fullName>
    </submittedName>
</protein>
<dbReference type="Pfam" id="PF23562">
    <property type="entry name" value="AMP-binding_C_3"/>
    <property type="match status" value="1"/>
</dbReference>
<dbReference type="GO" id="GO:0016020">
    <property type="term" value="C:membrane"/>
    <property type="evidence" value="ECO:0007669"/>
    <property type="project" value="TreeGrafter"/>
</dbReference>